<dbReference type="Pfam" id="PF08842">
    <property type="entry name" value="Mfa2"/>
    <property type="match status" value="1"/>
</dbReference>
<keyword evidence="2" id="KW-0732">Signal</keyword>
<evidence type="ECO:0000313" key="3">
    <source>
        <dbReference type="EMBL" id="KAA2242669.1"/>
    </source>
</evidence>
<name>A0A5B2VXD2_9BACT</name>
<dbReference type="EMBL" id="VUOC01000002">
    <property type="protein sequence ID" value="KAA2242669.1"/>
    <property type="molecule type" value="Genomic_DNA"/>
</dbReference>
<reference evidence="3 4" key="2">
    <citation type="submission" date="2019-09" db="EMBL/GenBank/DDBJ databases">
        <authorList>
            <person name="Jin C."/>
        </authorList>
    </citation>
    <scope>NUCLEOTIDE SEQUENCE [LARGE SCALE GENOMIC DNA]</scope>
    <source>
        <strain evidence="3 4">BN140078</strain>
    </source>
</reference>
<dbReference type="AlphaFoldDB" id="A0A5B2VXD2"/>
<comment type="similarity">
    <text evidence="1">Belongs to the bacteroidetes fimbrillin superfamily. FimB/Mfa2 family.</text>
</comment>
<reference evidence="3 4" key="1">
    <citation type="submission" date="2019-09" db="EMBL/GenBank/DDBJ databases">
        <title>Chitinophaga ginsengihumi sp. nov., isolated from soil of ginseng rhizosphere.</title>
        <authorList>
            <person name="Lee J."/>
        </authorList>
    </citation>
    <scope>NUCLEOTIDE SEQUENCE [LARGE SCALE GENOMIC DNA]</scope>
    <source>
        <strain evidence="3 4">BN140078</strain>
    </source>
</reference>
<evidence type="ECO:0000313" key="4">
    <source>
        <dbReference type="Proteomes" id="UP000324611"/>
    </source>
</evidence>
<organism evidence="3 4">
    <name type="scientific">Chitinophaga agrisoli</name>
    <dbReference type="NCBI Taxonomy" id="2607653"/>
    <lineage>
        <taxon>Bacteria</taxon>
        <taxon>Pseudomonadati</taxon>
        <taxon>Bacteroidota</taxon>
        <taxon>Chitinophagia</taxon>
        <taxon>Chitinophagales</taxon>
        <taxon>Chitinophagaceae</taxon>
        <taxon>Chitinophaga</taxon>
    </lineage>
</organism>
<keyword evidence="4" id="KW-1185">Reference proteome</keyword>
<dbReference type="RefSeq" id="WP_149837542.1">
    <property type="nucleotide sequence ID" value="NZ_VUOC01000002.1"/>
</dbReference>
<evidence type="ECO:0000256" key="1">
    <source>
        <dbReference type="ARBA" id="ARBA00007248"/>
    </source>
</evidence>
<sequence>MRKLFLAVCALSLSLFACKKDTAPVNPETPGTGKKVALHIRAKDFLQQVEPIPASNNRTAGATGALRDSVLTSKVSFLSYLLYDASNHVYSMKFQQADDENFGTITDSAAPGNYTMVILASQTPLSVSNVEPLNNCFFSLEWASRGQIEYTPDIFFTKSNVAVTDGSDAMELNMTLDRVVGNLQVNILDMPQPGSGDTTMSIEIAPEAVNLFAVSGEPAFDPVDFVSAKVKRIGLNTFSAYVLNTVSSFAVSINYVDPATGQHKTKVINNVSCYKNRRTILSGYLYGGSAPENNGIKVILLDSWSGDDNEMEF</sequence>
<proteinExistence type="inferred from homology"/>
<feature type="signal peptide" evidence="2">
    <location>
        <begin position="1"/>
        <end position="19"/>
    </location>
</feature>
<evidence type="ECO:0000256" key="2">
    <source>
        <dbReference type="SAM" id="SignalP"/>
    </source>
</evidence>
<dbReference type="InterPro" id="IPR014941">
    <property type="entry name" value="FimB/Mfa2/Mfa3"/>
</dbReference>
<accession>A0A5B2VXD2</accession>
<dbReference type="Proteomes" id="UP000324611">
    <property type="component" value="Unassembled WGS sequence"/>
</dbReference>
<dbReference type="PROSITE" id="PS51257">
    <property type="entry name" value="PROKAR_LIPOPROTEIN"/>
    <property type="match status" value="1"/>
</dbReference>
<protein>
    <submittedName>
        <fullName evidence="3">FimB/Mfa2 family fimbrial subunit</fullName>
    </submittedName>
</protein>
<comment type="caution">
    <text evidence="3">The sequence shown here is derived from an EMBL/GenBank/DDBJ whole genome shotgun (WGS) entry which is preliminary data.</text>
</comment>
<feature type="chain" id="PRO_5023089189" evidence="2">
    <location>
        <begin position="20"/>
        <end position="313"/>
    </location>
</feature>
<gene>
    <name evidence="3" type="ORF">F0L74_09065</name>
</gene>